<keyword evidence="1" id="KW-0802">TPR repeat</keyword>
<organism evidence="2 3">
    <name type="scientific">Enhygromyxa salina</name>
    <dbReference type="NCBI Taxonomy" id="215803"/>
    <lineage>
        <taxon>Bacteria</taxon>
        <taxon>Pseudomonadati</taxon>
        <taxon>Myxococcota</taxon>
        <taxon>Polyangia</taxon>
        <taxon>Nannocystales</taxon>
        <taxon>Nannocystaceae</taxon>
        <taxon>Enhygromyxa</taxon>
    </lineage>
</organism>
<protein>
    <submittedName>
        <fullName evidence="2">Uncharacterized protein</fullName>
    </submittedName>
</protein>
<dbReference type="SUPFAM" id="SSF48452">
    <property type="entry name" value="TPR-like"/>
    <property type="match status" value="1"/>
</dbReference>
<name>A0A0C1Z518_9BACT</name>
<comment type="caution">
    <text evidence="2">The sequence shown here is derived from an EMBL/GenBank/DDBJ whole genome shotgun (WGS) entry which is preliminary data.</text>
</comment>
<dbReference type="EMBL" id="JMCC02000120">
    <property type="protein sequence ID" value="KIG12704.1"/>
    <property type="molecule type" value="Genomic_DNA"/>
</dbReference>
<evidence type="ECO:0000313" key="3">
    <source>
        <dbReference type="Proteomes" id="UP000031599"/>
    </source>
</evidence>
<proteinExistence type="predicted"/>
<dbReference type="InterPro" id="IPR019734">
    <property type="entry name" value="TPR_rpt"/>
</dbReference>
<reference evidence="2 3" key="1">
    <citation type="submission" date="2014-12" db="EMBL/GenBank/DDBJ databases">
        <title>Genome assembly of Enhygromyxa salina DSM 15201.</title>
        <authorList>
            <person name="Sharma G."/>
            <person name="Subramanian S."/>
        </authorList>
    </citation>
    <scope>NUCLEOTIDE SEQUENCE [LARGE SCALE GENOMIC DNA]</scope>
    <source>
        <strain evidence="2 3">DSM 15201</strain>
    </source>
</reference>
<dbReference type="RefSeq" id="WP_052557092.1">
    <property type="nucleotide sequence ID" value="NZ_JMCC02000120.1"/>
</dbReference>
<sequence length="294" mass="32339">MSRRIPVDERWLALALVLLPGCEGEVAALFSLAFGTALGAWMVSRDRQNRALYAAENLRHAIATGQQREIEMNLRKQLALAAAGEAVSVERQWLARAQLGGLLVAEWRLDEARQIYGADDAGLSPHLQALANFGRHELAILTGTPDEQRLAKIIADRDNCLGHVPPRYRELVADAWRALEGLCLVRMGRAREAGPLLERGLSSLAYNPARVVYLFHLGQAYEHLGERQLAAETYEQATKAFPGTRLASEAKSRQLALVDGQHGEGMFRRMLPETPVGSALVPAKAKGPRDEPQD</sequence>
<dbReference type="AlphaFoldDB" id="A0A0C1Z518"/>
<feature type="repeat" description="TPR" evidence="1">
    <location>
        <begin position="211"/>
        <end position="244"/>
    </location>
</feature>
<accession>A0A0C1Z518</accession>
<dbReference type="InterPro" id="IPR011990">
    <property type="entry name" value="TPR-like_helical_dom_sf"/>
</dbReference>
<evidence type="ECO:0000313" key="2">
    <source>
        <dbReference type="EMBL" id="KIG12704.1"/>
    </source>
</evidence>
<gene>
    <name evidence="2" type="ORF">DB30_01062</name>
</gene>
<dbReference type="PROSITE" id="PS50005">
    <property type="entry name" value="TPR"/>
    <property type="match status" value="1"/>
</dbReference>
<dbReference type="Gene3D" id="1.25.40.10">
    <property type="entry name" value="Tetratricopeptide repeat domain"/>
    <property type="match status" value="1"/>
</dbReference>
<evidence type="ECO:0000256" key="1">
    <source>
        <dbReference type="PROSITE-ProRule" id="PRU00339"/>
    </source>
</evidence>
<dbReference type="Proteomes" id="UP000031599">
    <property type="component" value="Unassembled WGS sequence"/>
</dbReference>